<keyword evidence="3" id="KW-1185">Reference proteome</keyword>
<sequence>MPLRAEAVPGELPSPAVHALEDQYAGSGSPASSTVDTVIACGSRSPSATADHIGHQQHLAQLTARWGTRYIRNGKTIWAEQPLEPASTAAVTDADSAAEG</sequence>
<evidence type="ECO:0000313" key="3">
    <source>
        <dbReference type="Proteomes" id="UP001164959"/>
    </source>
</evidence>
<evidence type="ECO:0000313" key="2">
    <source>
        <dbReference type="EMBL" id="UZJ33063.1"/>
    </source>
</evidence>
<organism evidence="2 3">
    <name type="scientific">Streptomyces endophytica</name>
    <dbReference type="NCBI Taxonomy" id="2991496"/>
    <lineage>
        <taxon>Bacteria</taxon>
        <taxon>Bacillati</taxon>
        <taxon>Actinomycetota</taxon>
        <taxon>Actinomycetes</taxon>
        <taxon>Kitasatosporales</taxon>
        <taxon>Streptomycetaceae</taxon>
        <taxon>Streptomyces</taxon>
    </lineage>
</organism>
<gene>
    <name evidence="2" type="ORF">OJ254_25720</name>
</gene>
<accession>A0ABY6PHU2</accession>
<dbReference type="EMBL" id="CP110636">
    <property type="protein sequence ID" value="UZJ33063.1"/>
    <property type="molecule type" value="Genomic_DNA"/>
</dbReference>
<protein>
    <submittedName>
        <fullName evidence="2">Uncharacterized protein</fullName>
    </submittedName>
</protein>
<proteinExistence type="predicted"/>
<feature type="region of interest" description="Disordered" evidence="1">
    <location>
        <begin position="1"/>
        <end position="34"/>
    </location>
</feature>
<name>A0ABY6PHU2_9ACTN</name>
<dbReference type="Proteomes" id="UP001164959">
    <property type="component" value="Chromosome"/>
</dbReference>
<dbReference type="RefSeq" id="WP_265364268.1">
    <property type="nucleotide sequence ID" value="NZ_CP110636.1"/>
</dbReference>
<evidence type="ECO:0000256" key="1">
    <source>
        <dbReference type="SAM" id="MobiDB-lite"/>
    </source>
</evidence>
<reference evidence="2" key="1">
    <citation type="submission" date="2022-11" db="EMBL/GenBank/DDBJ databases">
        <title>Identification and genomic analyses of a novel endophytic actinobacterium Streptomyces endophytica sp. nov. with potential for biocontrol of Yam anthracnose.</title>
        <authorList>
            <person name="Huang X."/>
        </authorList>
    </citation>
    <scope>NUCLEOTIDE SEQUENCE</scope>
    <source>
        <strain evidence="2">HNM0140</strain>
    </source>
</reference>